<dbReference type="PANTHER" id="PTHR43102:SF2">
    <property type="entry name" value="GAF DOMAIN-CONTAINING PROTEIN"/>
    <property type="match status" value="1"/>
</dbReference>
<reference evidence="1 2" key="1">
    <citation type="submission" date="2018-03" db="EMBL/GenBank/DDBJ databases">
        <title>Genomic Encyclopedia of Archaeal and Bacterial Type Strains, Phase II (KMG-II): from individual species to whole genera.</title>
        <authorList>
            <person name="Goeker M."/>
        </authorList>
    </citation>
    <scope>NUCLEOTIDE SEQUENCE [LARGE SCALE GENOMIC DNA]</scope>
    <source>
        <strain evidence="1 2">DSM 45348</strain>
    </source>
</reference>
<dbReference type="RefSeq" id="WP_106126569.1">
    <property type="nucleotide sequence ID" value="NZ_PVZG01000005.1"/>
</dbReference>
<dbReference type="SUPFAM" id="SSF55781">
    <property type="entry name" value="GAF domain-like"/>
    <property type="match status" value="1"/>
</dbReference>
<accession>A0A2T0S8Z5</accession>
<evidence type="ECO:0008006" key="3">
    <source>
        <dbReference type="Google" id="ProtNLM"/>
    </source>
</evidence>
<comment type="caution">
    <text evidence="1">The sequence shown here is derived from an EMBL/GenBank/DDBJ whole genome shotgun (WGS) entry which is preliminary data.</text>
</comment>
<proteinExistence type="predicted"/>
<evidence type="ECO:0000313" key="1">
    <source>
        <dbReference type="EMBL" id="PRY29872.1"/>
    </source>
</evidence>
<dbReference type="PANTHER" id="PTHR43102">
    <property type="entry name" value="SLR1143 PROTEIN"/>
    <property type="match status" value="1"/>
</dbReference>
<evidence type="ECO:0000313" key="2">
    <source>
        <dbReference type="Proteomes" id="UP000239209"/>
    </source>
</evidence>
<keyword evidence="2" id="KW-1185">Reference proteome</keyword>
<sequence length="171" mass="17639">MLSPDRTVRARYDIGPLVRDVRMRRMELVPGVLSGGVADHLAALTARAAGAPTGAIHLADGDTLRLAGGFGLPLCWTELRSVPAGATLASLVLTRDSALVVPDVIADSRVPLDAPVRVAGGGAYAGSPVRDAAGRITGVCAVFDYHPRQWHAAELAAVDEAARVCTALVAA</sequence>
<dbReference type="Proteomes" id="UP000239209">
    <property type="component" value="Unassembled WGS sequence"/>
</dbReference>
<dbReference type="AlphaFoldDB" id="A0A2T0S8Z5"/>
<protein>
    <recommendedName>
        <fullName evidence="3">GAF domain-containing protein</fullName>
    </recommendedName>
</protein>
<name>A0A2T0S8Z5_9ACTN</name>
<dbReference type="EMBL" id="PVZG01000005">
    <property type="protein sequence ID" value="PRY29872.1"/>
    <property type="molecule type" value="Genomic_DNA"/>
</dbReference>
<organism evidence="1 2">
    <name type="scientific">Pseudosporangium ferrugineum</name>
    <dbReference type="NCBI Taxonomy" id="439699"/>
    <lineage>
        <taxon>Bacteria</taxon>
        <taxon>Bacillati</taxon>
        <taxon>Actinomycetota</taxon>
        <taxon>Actinomycetes</taxon>
        <taxon>Micromonosporales</taxon>
        <taxon>Micromonosporaceae</taxon>
        <taxon>Pseudosporangium</taxon>
    </lineage>
</organism>
<dbReference type="Gene3D" id="3.30.450.40">
    <property type="match status" value="1"/>
</dbReference>
<dbReference type="InterPro" id="IPR029016">
    <property type="entry name" value="GAF-like_dom_sf"/>
</dbReference>
<gene>
    <name evidence="1" type="ORF">CLV70_10540</name>
</gene>